<dbReference type="AlphaFoldDB" id="A0A330LAL8"/>
<dbReference type="InParanoid" id="A0A330LAL8"/>
<dbReference type="Proteomes" id="UP000248168">
    <property type="component" value="Unassembled WGS sequence"/>
</dbReference>
<evidence type="ECO:0000313" key="2">
    <source>
        <dbReference type="Proteomes" id="UP000248168"/>
    </source>
</evidence>
<proteinExistence type="predicted"/>
<dbReference type="SUPFAM" id="SSF50129">
    <property type="entry name" value="GroES-like"/>
    <property type="match status" value="1"/>
</dbReference>
<sequence>METIRATVFQGINNIRVEEVERPHAGVGEVVIRITLTTIYGVIPARERCRGKASLLESGGVGA</sequence>
<accession>A0A330LAL8</accession>
<protein>
    <submittedName>
        <fullName evidence="1">Uncharacterized protein</fullName>
    </submittedName>
</protein>
<organism evidence="1 2">
    <name type="scientific">Nitrospira lenta</name>
    <dbReference type="NCBI Taxonomy" id="1436998"/>
    <lineage>
        <taxon>Bacteria</taxon>
        <taxon>Pseudomonadati</taxon>
        <taxon>Nitrospirota</taxon>
        <taxon>Nitrospiria</taxon>
        <taxon>Nitrospirales</taxon>
        <taxon>Nitrospiraceae</taxon>
        <taxon>Nitrospira</taxon>
    </lineage>
</organism>
<dbReference type="InterPro" id="IPR011032">
    <property type="entry name" value="GroES-like_sf"/>
</dbReference>
<evidence type="ECO:0000313" key="1">
    <source>
        <dbReference type="EMBL" id="SPP66352.1"/>
    </source>
</evidence>
<dbReference type="RefSeq" id="WP_121990524.1">
    <property type="nucleotide sequence ID" value="NZ_OUNR01000019.1"/>
</dbReference>
<name>A0A330LAL8_9BACT</name>
<reference evidence="2" key="1">
    <citation type="submission" date="2018-04" db="EMBL/GenBank/DDBJ databases">
        <authorList>
            <person name="Lucker S."/>
            <person name="Sakoula D."/>
        </authorList>
    </citation>
    <scope>NUCLEOTIDE SEQUENCE [LARGE SCALE GENOMIC DNA]</scope>
</reference>
<dbReference type="OrthoDB" id="3727682at2"/>
<dbReference type="EMBL" id="OUNR01000019">
    <property type="protein sequence ID" value="SPP66352.1"/>
    <property type="molecule type" value="Genomic_DNA"/>
</dbReference>
<keyword evidence="2" id="KW-1185">Reference proteome</keyword>
<gene>
    <name evidence="1" type="ORF">NITLEN_60155</name>
</gene>